<name>A0A172TYK8_9BACT</name>
<evidence type="ECO:0000313" key="1">
    <source>
        <dbReference type="EMBL" id="ANE52130.1"/>
    </source>
</evidence>
<organism evidence="1 2">
    <name type="scientific">Flavisolibacter tropicus</name>
    <dbReference type="NCBI Taxonomy" id="1492898"/>
    <lineage>
        <taxon>Bacteria</taxon>
        <taxon>Pseudomonadati</taxon>
        <taxon>Bacteroidota</taxon>
        <taxon>Chitinophagia</taxon>
        <taxon>Chitinophagales</taxon>
        <taxon>Chitinophagaceae</taxon>
        <taxon>Flavisolibacter</taxon>
    </lineage>
</organism>
<dbReference type="InterPro" id="IPR016181">
    <property type="entry name" value="Acyl_CoA_acyltransferase"/>
</dbReference>
<dbReference type="RefSeq" id="WP_066406304.1">
    <property type="nucleotide sequence ID" value="NZ_CP011390.1"/>
</dbReference>
<reference evidence="2" key="1">
    <citation type="submission" date="2015-01" db="EMBL/GenBank/DDBJ databases">
        <title>Flavisolibacter sp./LCS9/ whole genome sequencing.</title>
        <authorList>
            <person name="Kim M.K."/>
            <person name="Srinivasan S."/>
            <person name="Lee J.-J."/>
        </authorList>
    </citation>
    <scope>NUCLEOTIDE SEQUENCE [LARGE SCALE GENOMIC DNA]</scope>
    <source>
        <strain evidence="2">LCS9</strain>
    </source>
</reference>
<evidence type="ECO:0000313" key="2">
    <source>
        <dbReference type="Proteomes" id="UP000077177"/>
    </source>
</evidence>
<sequence>MLQYQIKQPKDLTAQEVLVILSAWEVGEWKALDLSTFQTLFSRSEFHLLFDATNTILSLARLNFDFKINIANKRLVLPEFVGFVSLVKGKGYGTLLLKHMLSYLHNTNTEAIGFCEKELRSFYEKCNIPILYNQAKYLQEPAEKGGWITGTDDDILVLQLTAENRSLLQTLSISNQGYLVPPCL</sequence>
<protein>
    <recommendedName>
        <fullName evidence="3">N-acetyltransferase domain-containing protein</fullName>
    </recommendedName>
</protein>
<evidence type="ECO:0008006" key="3">
    <source>
        <dbReference type="Google" id="ProtNLM"/>
    </source>
</evidence>
<keyword evidence="2" id="KW-1185">Reference proteome</keyword>
<dbReference type="OrthoDB" id="768656at2"/>
<dbReference type="EMBL" id="CP011390">
    <property type="protein sequence ID" value="ANE52130.1"/>
    <property type="molecule type" value="Genomic_DNA"/>
</dbReference>
<dbReference type="SUPFAM" id="SSF55729">
    <property type="entry name" value="Acyl-CoA N-acyltransferases (Nat)"/>
    <property type="match status" value="1"/>
</dbReference>
<proteinExistence type="predicted"/>
<dbReference type="AlphaFoldDB" id="A0A172TYK8"/>
<reference evidence="1 2" key="2">
    <citation type="journal article" date="2016" name="Int. J. Syst. Evol. Microbiol.">
        <title>Flavisolibacter tropicus sp. nov., isolated from tropical soil.</title>
        <authorList>
            <person name="Lee J.J."/>
            <person name="Kang M.S."/>
            <person name="Kim G.S."/>
            <person name="Lee C.S."/>
            <person name="Lim S."/>
            <person name="Lee J."/>
            <person name="Roh S.H."/>
            <person name="Kang H."/>
            <person name="Ha J.M."/>
            <person name="Bae S."/>
            <person name="Jung H.Y."/>
            <person name="Kim M.K."/>
        </authorList>
    </citation>
    <scope>NUCLEOTIDE SEQUENCE [LARGE SCALE GENOMIC DNA]</scope>
    <source>
        <strain evidence="1 2">LCS9</strain>
    </source>
</reference>
<dbReference type="KEGG" id="fla:SY85_18165"/>
<gene>
    <name evidence="1" type="ORF">SY85_18165</name>
</gene>
<dbReference type="Proteomes" id="UP000077177">
    <property type="component" value="Chromosome"/>
</dbReference>
<accession>A0A172TYK8</accession>